<name>A0A6J4K6Q2_9BACT</name>
<gene>
    <name evidence="1" type="ORF">AVDCRST_MAG11-611</name>
</gene>
<feature type="non-terminal residue" evidence="1">
    <location>
        <position position="1"/>
    </location>
</feature>
<protein>
    <submittedName>
        <fullName evidence="1">Uncharacterized protein</fullName>
    </submittedName>
</protein>
<accession>A0A6J4K6Q2</accession>
<sequence length="40" mass="4456">AAWVIHAACVEAGGAARAGRPERYRDLAGDLWDVWVRYVK</sequence>
<proteinExistence type="predicted"/>
<evidence type="ECO:0000313" key="1">
    <source>
        <dbReference type="EMBL" id="CAA9297781.1"/>
    </source>
</evidence>
<reference evidence="1" key="1">
    <citation type="submission" date="2020-02" db="EMBL/GenBank/DDBJ databases">
        <authorList>
            <person name="Meier V. D."/>
        </authorList>
    </citation>
    <scope>NUCLEOTIDE SEQUENCE</scope>
    <source>
        <strain evidence="1">AVDCRST_MAG11</strain>
    </source>
</reference>
<organism evidence="1">
    <name type="scientific">uncultured Gemmatimonadaceae bacterium</name>
    <dbReference type="NCBI Taxonomy" id="246130"/>
    <lineage>
        <taxon>Bacteria</taxon>
        <taxon>Pseudomonadati</taxon>
        <taxon>Gemmatimonadota</taxon>
        <taxon>Gemmatimonadia</taxon>
        <taxon>Gemmatimonadales</taxon>
        <taxon>Gemmatimonadaceae</taxon>
        <taxon>environmental samples</taxon>
    </lineage>
</organism>
<dbReference type="EMBL" id="CADCTU010000134">
    <property type="protein sequence ID" value="CAA9297781.1"/>
    <property type="molecule type" value="Genomic_DNA"/>
</dbReference>
<dbReference type="AlphaFoldDB" id="A0A6J4K6Q2"/>